<dbReference type="InterPro" id="IPR043502">
    <property type="entry name" value="DNA/RNA_pol_sf"/>
</dbReference>
<evidence type="ECO:0000313" key="1">
    <source>
        <dbReference type="EMBL" id="CAI2179511.1"/>
    </source>
</evidence>
<gene>
    <name evidence="1" type="ORF">FWILDA_LOCUS9126</name>
</gene>
<organism evidence="1 2">
    <name type="scientific">Funneliformis geosporum</name>
    <dbReference type="NCBI Taxonomy" id="1117311"/>
    <lineage>
        <taxon>Eukaryota</taxon>
        <taxon>Fungi</taxon>
        <taxon>Fungi incertae sedis</taxon>
        <taxon>Mucoromycota</taxon>
        <taxon>Glomeromycotina</taxon>
        <taxon>Glomeromycetes</taxon>
        <taxon>Glomerales</taxon>
        <taxon>Glomeraceae</taxon>
        <taxon>Funneliformis</taxon>
    </lineage>
</organism>
<dbReference type="Proteomes" id="UP001153678">
    <property type="component" value="Unassembled WGS sequence"/>
</dbReference>
<reference evidence="1" key="1">
    <citation type="submission" date="2022-08" db="EMBL/GenBank/DDBJ databases">
        <authorList>
            <person name="Kallberg Y."/>
            <person name="Tangrot J."/>
            <person name="Rosling A."/>
        </authorList>
    </citation>
    <scope>NUCLEOTIDE SEQUENCE</scope>
    <source>
        <strain evidence="1">Wild A</strain>
    </source>
</reference>
<dbReference type="InterPro" id="IPR051320">
    <property type="entry name" value="Viral_Replic_Matur_Polypro"/>
</dbReference>
<dbReference type="PANTHER" id="PTHR33064">
    <property type="entry name" value="POL PROTEIN"/>
    <property type="match status" value="1"/>
</dbReference>
<sequence>WMSELEIIKQNPGQSVSDYTQKFKMLMQRVDTTEGFGQHYIVSKFVRELLLHLMTIIVGHSPQTLDAAITKAKEIETGFTIAQPIQQQQIMKKIQAMIDLPTPNNPKEMHIVLGLFSYYRCFIQNFAKIARPLYDLTKKITEWSWTPEHQNSFNVLKGK</sequence>
<name>A0A9W4WXH3_9GLOM</name>
<dbReference type="Gene3D" id="3.30.70.270">
    <property type="match status" value="1"/>
</dbReference>
<evidence type="ECO:0000313" key="2">
    <source>
        <dbReference type="Proteomes" id="UP001153678"/>
    </source>
</evidence>
<protein>
    <submittedName>
        <fullName evidence="1">3356_t:CDS:1</fullName>
    </submittedName>
</protein>
<accession>A0A9W4WXH3</accession>
<dbReference type="InterPro" id="IPR043128">
    <property type="entry name" value="Rev_trsase/Diguanyl_cyclase"/>
</dbReference>
<comment type="caution">
    <text evidence="1">The sequence shown here is derived from an EMBL/GenBank/DDBJ whole genome shotgun (WGS) entry which is preliminary data.</text>
</comment>
<feature type="non-terminal residue" evidence="1">
    <location>
        <position position="159"/>
    </location>
</feature>
<dbReference type="OrthoDB" id="5593162at2759"/>
<dbReference type="SUPFAM" id="SSF56672">
    <property type="entry name" value="DNA/RNA polymerases"/>
    <property type="match status" value="1"/>
</dbReference>
<keyword evidence="2" id="KW-1185">Reference proteome</keyword>
<proteinExistence type="predicted"/>
<dbReference type="PANTHER" id="PTHR33064:SF37">
    <property type="entry name" value="RIBONUCLEASE H"/>
    <property type="match status" value="1"/>
</dbReference>
<dbReference type="EMBL" id="CAMKVN010002086">
    <property type="protein sequence ID" value="CAI2179511.1"/>
    <property type="molecule type" value="Genomic_DNA"/>
</dbReference>
<dbReference type="FunFam" id="3.30.70.270:FF:000020">
    <property type="entry name" value="Transposon Tf2-6 polyprotein-like Protein"/>
    <property type="match status" value="1"/>
</dbReference>
<dbReference type="AlphaFoldDB" id="A0A9W4WXH3"/>